<evidence type="ECO:0000256" key="8">
    <source>
        <dbReference type="SAM" id="MobiDB-lite"/>
    </source>
</evidence>
<dbReference type="InterPro" id="IPR011023">
    <property type="entry name" value="Nop2p"/>
</dbReference>
<dbReference type="Gene3D" id="3.40.50.150">
    <property type="entry name" value="Vaccinia Virus protein VP39"/>
    <property type="match status" value="1"/>
</dbReference>
<dbReference type="PANTHER" id="PTHR22807:SF30">
    <property type="entry name" value="28S RRNA (CYTOSINE(4447)-C(5))-METHYLTRANSFERASE-RELATED"/>
    <property type="match status" value="1"/>
</dbReference>
<dbReference type="Pfam" id="PF01189">
    <property type="entry name" value="Methyltr_RsmB-F"/>
    <property type="match status" value="1"/>
</dbReference>
<dbReference type="GO" id="GO:0005730">
    <property type="term" value="C:nucleolus"/>
    <property type="evidence" value="ECO:0007669"/>
    <property type="project" value="UniProtKB-SubCell"/>
</dbReference>
<keyword evidence="6 7" id="KW-0694">RNA-binding</keyword>
<feature type="domain" description="SAM-dependent MTase RsmB/NOP-type" evidence="9">
    <location>
        <begin position="388"/>
        <end position="677"/>
    </location>
</feature>
<feature type="region of interest" description="Disordered" evidence="8">
    <location>
        <begin position="140"/>
        <end position="208"/>
    </location>
</feature>
<feature type="binding site" evidence="7">
    <location>
        <position position="507"/>
    </location>
    <ligand>
        <name>S-adenosyl-L-methionine</name>
        <dbReference type="ChEBI" id="CHEBI:59789"/>
    </ligand>
</feature>
<dbReference type="NCBIfam" id="TIGR00446">
    <property type="entry name" value="nop2p"/>
    <property type="match status" value="1"/>
</dbReference>
<dbReference type="PRINTS" id="PR02012">
    <property type="entry name" value="RCMTNOP2"/>
</dbReference>
<dbReference type="GO" id="GO:0070475">
    <property type="term" value="P:rRNA base methylation"/>
    <property type="evidence" value="ECO:0007669"/>
    <property type="project" value="TreeGrafter"/>
</dbReference>
<accession>A0A8S2B3T6</accession>
<keyword evidence="3 7" id="KW-0489">Methyltransferase</keyword>
<evidence type="ECO:0000259" key="9">
    <source>
        <dbReference type="PROSITE" id="PS51686"/>
    </source>
</evidence>
<protein>
    <recommendedName>
        <fullName evidence="9">SAM-dependent MTase RsmB/NOP-type domain-containing protein</fullName>
    </recommendedName>
</protein>
<organism evidence="10 11">
    <name type="scientific">Arabidopsis arenosa</name>
    <name type="common">Sand rock-cress</name>
    <name type="synonym">Cardaminopsis arenosa</name>
    <dbReference type="NCBI Taxonomy" id="38785"/>
    <lineage>
        <taxon>Eukaryota</taxon>
        <taxon>Viridiplantae</taxon>
        <taxon>Streptophyta</taxon>
        <taxon>Embryophyta</taxon>
        <taxon>Tracheophyta</taxon>
        <taxon>Spermatophyta</taxon>
        <taxon>Magnoliopsida</taxon>
        <taxon>eudicotyledons</taxon>
        <taxon>Gunneridae</taxon>
        <taxon>Pentapetalae</taxon>
        <taxon>rosids</taxon>
        <taxon>malvids</taxon>
        <taxon>Brassicales</taxon>
        <taxon>Brassicaceae</taxon>
        <taxon>Camelineae</taxon>
        <taxon>Arabidopsis</taxon>
    </lineage>
</organism>
<comment type="similarity">
    <text evidence="7">Belongs to the class I-like SAM-binding methyltransferase superfamily. RsmB/NOP family.</text>
</comment>
<sequence length="682" mass="77381">MVGNVLLHSLKRQNLPGFLEQGWFSSSGAHEAVRERVKSGAALWLAVLKRNCEMMASLMATNITDLGVIPSGENFLSEHKQFLRTSISKESRPGKCVVVLFLVPSGDLVHFKKLLMWQMDHISWKPIFTFYVSMADRTGNENPATMNSKEPPAKKQRKMKNILEENPVNEHVLPTDEEESSNEPSDSDGSVEEEEYLHDLEDDDDDDVKRVDYEEVAVEEANHVDLEDDDDDVKRVDYEEVAVEEANHVDLEDDDDDVKRVDYEEVAVEEANHVDLEDDDDDVKRVDYEEVAVEEANHVDLEDDDDDFNLDKYSPGRDEEVAEEDIFLLRIQETVKVLDKFSQLRQQGLARSVYVDQLKHDLAIRYGYSRFLITTLAEMFSPAELFKLIKEFEKPRPTHIRTNSLKTRRRYLAQQLLDQGFQVFLPADWSNDGLVIEDGLAGSIDFTPQYMAGCYMIQNLGSLFAVIALDPQKNETIVDMCAKHGKDTSYIASLMDNTGIIFANESEDENGMLRSLTENLHRMGVTNTVVSKYGAIELPKVLHENSKDRVLLNAPCSKTGLISKDGLIKTSINKEADIERRVVLQKELLLAAIDLVKVGGYVVYTTSSILIPENEAVIYYALKKRGVEIVDCGLNLGAPGFSSFRHLRFQLDLQKTRRFYPHTHNTDGCFVAKLKKKSKAKK</sequence>
<dbReference type="AlphaFoldDB" id="A0A8S2B3T6"/>
<dbReference type="InterPro" id="IPR029063">
    <property type="entry name" value="SAM-dependent_MTases_sf"/>
</dbReference>
<evidence type="ECO:0000256" key="4">
    <source>
        <dbReference type="ARBA" id="ARBA00022679"/>
    </source>
</evidence>
<keyword evidence="11" id="KW-1185">Reference proteome</keyword>
<dbReference type="Gene3D" id="3.30.70.1170">
    <property type="entry name" value="Sun protein, domain 3"/>
    <property type="match status" value="1"/>
</dbReference>
<dbReference type="GO" id="GO:0000470">
    <property type="term" value="P:maturation of LSU-rRNA"/>
    <property type="evidence" value="ECO:0007669"/>
    <property type="project" value="TreeGrafter"/>
</dbReference>
<dbReference type="GO" id="GO:0003723">
    <property type="term" value="F:RNA binding"/>
    <property type="evidence" value="ECO:0007669"/>
    <property type="project" value="UniProtKB-UniRule"/>
</dbReference>
<dbReference type="InterPro" id="IPR001678">
    <property type="entry name" value="MeTrfase_RsmB-F_NOP2_dom"/>
</dbReference>
<name>A0A8S2B3T6_ARAAE</name>
<gene>
    <name evidence="10" type="ORF">AARE701A_LOCUS19096</name>
</gene>
<proteinExistence type="inferred from homology"/>
<reference evidence="10" key="1">
    <citation type="submission" date="2021-01" db="EMBL/GenBank/DDBJ databases">
        <authorList>
            <person name="Bezrukov I."/>
        </authorList>
    </citation>
    <scope>NUCLEOTIDE SEQUENCE</scope>
</reference>
<evidence type="ECO:0000256" key="7">
    <source>
        <dbReference type="PROSITE-ProRule" id="PRU01023"/>
    </source>
</evidence>
<dbReference type="InterPro" id="IPR049560">
    <property type="entry name" value="MeTrfase_RsmB-F_NOP2_cat"/>
</dbReference>
<dbReference type="GO" id="GO:0009383">
    <property type="term" value="F:rRNA (cytosine-C5-)-methyltransferase activity"/>
    <property type="evidence" value="ECO:0007669"/>
    <property type="project" value="TreeGrafter"/>
</dbReference>
<evidence type="ECO:0000256" key="6">
    <source>
        <dbReference type="ARBA" id="ARBA00022884"/>
    </source>
</evidence>
<comment type="caution">
    <text evidence="7">Lacks conserved residue(s) required for the propagation of feature annotation.</text>
</comment>
<dbReference type="SUPFAM" id="SSF53335">
    <property type="entry name" value="S-adenosyl-L-methionine-dependent methyltransferases"/>
    <property type="match status" value="1"/>
</dbReference>
<evidence type="ECO:0000313" key="11">
    <source>
        <dbReference type="Proteomes" id="UP000682877"/>
    </source>
</evidence>
<dbReference type="PRINTS" id="PR02008">
    <property type="entry name" value="RCMTFAMILY"/>
</dbReference>
<evidence type="ECO:0000256" key="2">
    <source>
        <dbReference type="ARBA" id="ARBA00022517"/>
    </source>
</evidence>
<dbReference type="PROSITE" id="PS51686">
    <property type="entry name" value="SAM_MT_RSMB_NOP"/>
    <property type="match status" value="1"/>
</dbReference>
<evidence type="ECO:0000313" key="10">
    <source>
        <dbReference type="EMBL" id="CAE6189747.1"/>
    </source>
</evidence>
<dbReference type="InterPro" id="IPR023273">
    <property type="entry name" value="RCMT_NOP2"/>
</dbReference>
<evidence type="ECO:0000256" key="5">
    <source>
        <dbReference type="ARBA" id="ARBA00022691"/>
    </source>
</evidence>
<keyword evidence="5 7" id="KW-0949">S-adenosyl-L-methionine</keyword>
<comment type="subcellular location">
    <subcellularLocation>
        <location evidence="1">Nucleus</location>
        <location evidence="1">Nucleolus</location>
    </subcellularLocation>
</comment>
<dbReference type="InterPro" id="IPR023267">
    <property type="entry name" value="RCMT"/>
</dbReference>
<keyword evidence="2" id="KW-0690">Ribosome biogenesis</keyword>
<feature type="compositionally biased region" description="Acidic residues" evidence="8">
    <location>
        <begin position="175"/>
        <end position="206"/>
    </location>
</feature>
<dbReference type="EMBL" id="LR999457">
    <property type="protein sequence ID" value="CAE6189747.1"/>
    <property type="molecule type" value="Genomic_DNA"/>
</dbReference>
<evidence type="ECO:0000256" key="1">
    <source>
        <dbReference type="ARBA" id="ARBA00004604"/>
    </source>
</evidence>
<dbReference type="PANTHER" id="PTHR22807">
    <property type="entry name" value="NOP2 YEAST -RELATED NOL1/NOP2/FMU SUN DOMAIN-CONTAINING"/>
    <property type="match status" value="1"/>
</dbReference>
<keyword evidence="4 7" id="KW-0808">Transferase</keyword>
<evidence type="ECO:0000256" key="3">
    <source>
        <dbReference type="ARBA" id="ARBA00022603"/>
    </source>
</evidence>
<dbReference type="Proteomes" id="UP000682877">
    <property type="component" value="Chromosome 7"/>
</dbReference>